<keyword evidence="7 9" id="KW-0234">DNA repair</keyword>
<dbReference type="GO" id="GO:0006307">
    <property type="term" value="P:DNA alkylation repair"/>
    <property type="evidence" value="ECO:0007669"/>
    <property type="project" value="UniProtKB-UniRule"/>
</dbReference>
<keyword evidence="4 9" id="KW-0489">Methyltransferase</keyword>
<evidence type="ECO:0000256" key="8">
    <source>
        <dbReference type="ARBA" id="ARBA00049348"/>
    </source>
</evidence>
<reference evidence="12 13" key="1">
    <citation type="submission" date="2018-08" db="EMBL/GenBank/DDBJ databases">
        <title>A genome reference for cultivated species of the human gut microbiota.</title>
        <authorList>
            <person name="Zou Y."/>
            <person name="Xue W."/>
            <person name="Luo G."/>
        </authorList>
    </citation>
    <scope>NUCLEOTIDE SEQUENCE [LARGE SCALE GENOMIC DNA]</scope>
    <source>
        <strain evidence="12 13">AM42-38</strain>
    </source>
</reference>
<dbReference type="SUPFAM" id="SSF53155">
    <property type="entry name" value="Methylated DNA-protein cysteine methyltransferase domain"/>
    <property type="match status" value="1"/>
</dbReference>
<feature type="domain" description="Methylated-DNA-[protein]-cysteine S-methyltransferase DNA binding" evidence="10">
    <location>
        <begin position="93"/>
        <end position="172"/>
    </location>
</feature>
<dbReference type="InterPro" id="IPR001497">
    <property type="entry name" value="MethylDNA_cys_MeTrfase_AS"/>
</dbReference>
<dbReference type="GO" id="GO:0003908">
    <property type="term" value="F:methylated-DNA-[protein]-cysteine S-methyltransferase activity"/>
    <property type="evidence" value="ECO:0007669"/>
    <property type="project" value="UniProtKB-UniRule"/>
</dbReference>
<dbReference type="CDD" id="cd06445">
    <property type="entry name" value="ATase"/>
    <property type="match status" value="1"/>
</dbReference>
<evidence type="ECO:0000313" key="13">
    <source>
        <dbReference type="Proteomes" id="UP000283855"/>
    </source>
</evidence>
<dbReference type="InterPro" id="IPR014048">
    <property type="entry name" value="MethylDNA_cys_MeTrfase_DNA-bd"/>
</dbReference>
<dbReference type="Pfam" id="PF02870">
    <property type="entry name" value="Methyltransf_1N"/>
    <property type="match status" value="1"/>
</dbReference>
<dbReference type="InterPro" id="IPR008332">
    <property type="entry name" value="MethylG_MeTrfase_N"/>
</dbReference>
<protein>
    <recommendedName>
        <fullName evidence="9">Methylated-DNA--protein-cysteine methyltransferase</fullName>
        <ecNumber evidence="9">2.1.1.63</ecNumber>
    </recommendedName>
    <alternativeName>
        <fullName evidence="9">6-O-methylguanine-DNA methyltransferase</fullName>
        <shortName evidence="9">MGMT</shortName>
    </alternativeName>
    <alternativeName>
        <fullName evidence="9">O-6-methylguanine-DNA-alkyltransferase</fullName>
    </alternativeName>
</protein>
<feature type="domain" description="Methylguanine DNA methyltransferase ribonuclease-like" evidence="11">
    <location>
        <begin position="10"/>
        <end position="87"/>
    </location>
</feature>
<evidence type="ECO:0000256" key="1">
    <source>
        <dbReference type="ARBA" id="ARBA00001286"/>
    </source>
</evidence>
<evidence type="ECO:0000256" key="5">
    <source>
        <dbReference type="ARBA" id="ARBA00022679"/>
    </source>
</evidence>
<evidence type="ECO:0000256" key="3">
    <source>
        <dbReference type="ARBA" id="ARBA00022490"/>
    </source>
</evidence>
<evidence type="ECO:0000256" key="7">
    <source>
        <dbReference type="ARBA" id="ARBA00023204"/>
    </source>
</evidence>
<accession>A0A413T1F1</accession>
<evidence type="ECO:0000256" key="9">
    <source>
        <dbReference type="HAMAP-Rule" id="MF_00772"/>
    </source>
</evidence>
<dbReference type="PROSITE" id="PS00374">
    <property type="entry name" value="MGMT"/>
    <property type="match status" value="1"/>
</dbReference>
<dbReference type="NCBIfam" id="TIGR00589">
    <property type="entry name" value="ogt"/>
    <property type="match status" value="1"/>
</dbReference>
<dbReference type="Pfam" id="PF01035">
    <property type="entry name" value="DNA_binding_1"/>
    <property type="match status" value="1"/>
</dbReference>
<organism evidence="12 13">
    <name type="scientific">Phocaeicola coprophilus</name>
    <dbReference type="NCBI Taxonomy" id="387090"/>
    <lineage>
        <taxon>Bacteria</taxon>
        <taxon>Pseudomonadati</taxon>
        <taxon>Bacteroidota</taxon>
        <taxon>Bacteroidia</taxon>
        <taxon>Bacteroidales</taxon>
        <taxon>Bacteroidaceae</taxon>
        <taxon>Phocaeicola</taxon>
    </lineage>
</organism>
<dbReference type="GO" id="GO:0005737">
    <property type="term" value="C:cytoplasm"/>
    <property type="evidence" value="ECO:0007669"/>
    <property type="project" value="UniProtKB-SubCell"/>
</dbReference>
<evidence type="ECO:0000256" key="6">
    <source>
        <dbReference type="ARBA" id="ARBA00022763"/>
    </source>
</evidence>
<dbReference type="EMBL" id="QSFT01000009">
    <property type="protein sequence ID" value="RHA76686.1"/>
    <property type="molecule type" value="Genomic_DNA"/>
</dbReference>
<comment type="similarity">
    <text evidence="2 9">Belongs to the MGMT family.</text>
</comment>
<dbReference type="Gene3D" id="3.30.160.70">
    <property type="entry name" value="Methylated DNA-protein cysteine methyltransferase domain"/>
    <property type="match status" value="1"/>
</dbReference>
<dbReference type="HAMAP" id="MF_00772">
    <property type="entry name" value="OGT"/>
    <property type="match status" value="1"/>
</dbReference>
<keyword evidence="6 9" id="KW-0227">DNA damage</keyword>
<evidence type="ECO:0000259" key="10">
    <source>
        <dbReference type="Pfam" id="PF01035"/>
    </source>
</evidence>
<comment type="miscellaneous">
    <text evidence="9">This enzyme catalyzes only one turnover and therefore is not strictly catalytic. According to one definition, an enzyme is a biocatalyst that acts repeatedly and over many reaction cycles.</text>
</comment>
<dbReference type="PANTHER" id="PTHR10815">
    <property type="entry name" value="METHYLATED-DNA--PROTEIN-CYSTEINE METHYLTRANSFERASE"/>
    <property type="match status" value="1"/>
</dbReference>
<dbReference type="InterPro" id="IPR023546">
    <property type="entry name" value="MGMT"/>
</dbReference>
<gene>
    <name evidence="12" type="ORF">DW921_05760</name>
</gene>
<sequence>MEGIKSSPVILYCSYSSPCGDLLLGATEDRLCLCDWKTRPNQEKIFQRLNRYLNAEWREGNSCILQKASCQLDEYFSGKRETFDIPLLTIGSPFQQDVWKLLQKIPYGSTLSYCAQAQRLQKPSAIRAVASANGANALSIFIPCHRVIGQNGQLTGYAGGLSAKQYLLELEQRNKNIFSLFPSVHKVSE</sequence>
<dbReference type="InterPro" id="IPR036631">
    <property type="entry name" value="MGMT_N_sf"/>
</dbReference>
<dbReference type="FunFam" id="1.10.10.10:FF:000214">
    <property type="entry name" value="Methylated-DNA--protein-cysteine methyltransferase"/>
    <property type="match status" value="1"/>
</dbReference>
<evidence type="ECO:0000256" key="4">
    <source>
        <dbReference type="ARBA" id="ARBA00022603"/>
    </source>
</evidence>
<feature type="active site" description="Nucleophile; methyl group acceptor" evidence="9">
    <location>
        <position position="144"/>
    </location>
</feature>
<dbReference type="InterPro" id="IPR036388">
    <property type="entry name" value="WH-like_DNA-bd_sf"/>
</dbReference>
<dbReference type="Proteomes" id="UP000283855">
    <property type="component" value="Unassembled WGS sequence"/>
</dbReference>
<dbReference type="GO" id="GO:0032259">
    <property type="term" value="P:methylation"/>
    <property type="evidence" value="ECO:0007669"/>
    <property type="project" value="UniProtKB-KW"/>
</dbReference>
<comment type="caution">
    <text evidence="12">The sequence shown here is derived from an EMBL/GenBank/DDBJ whole genome shotgun (WGS) entry which is preliminary data.</text>
</comment>
<dbReference type="Gene3D" id="1.10.10.10">
    <property type="entry name" value="Winged helix-like DNA-binding domain superfamily/Winged helix DNA-binding domain"/>
    <property type="match status" value="1"/>
</dbReference>
<keyword evidence="3 9" id="KW-0963">Cytoplasm</keyword>
<comment type="subcellular location">
    <subcellularLocation>
        <location evidence="9">Cytoplasm</location>
    </subcellularLocation>
</comment>
<evidence type="ECO:0000256" key="2">
    <source>
        <dbReference type="ARBA" id="ARBA00008711"/>
    </source>
</evidence>
<dbReference type="AlphaFoldDB" id="A0A413T1F1"/>
<comment type="catalytic activity">
    <reaction evidence="1 9">
        <text>a 4-O-methyl-thymidine in DNA + L-cysteinyl-[protein] = a thymidine in DNA + S-methyl-L-cysteinyl-[protein]</text>
        <dbReference type="Rhea" id="RHEA:53428"/>
        <dbReference type="Rhea" id="RHEA-COMP:10131"/>
        <dbReference type="Rhea" id="RHEA-COMP:10132"/>
        <dbReference type="Rhea" id="RHEA-COMP:13555"/>
        <dbReference type="Rhea" id="RHEA-COMP:13556"/>
        <dbReference type="ChEBI" id="CHEBI:29950"/>
        <dbReference type="ChEBI" id="CHEBI:82612"/>
        <dbReference type="ChEBI" id="CHEBI:137386"/>
        <dbReference type="ChEBI" id="CHEBI:137387"/>
        <dbReference type="EC" id="2.1.1.63"/>
    </reaction>
</comment>
<keyword evidence="5 9" id="KW-0808">Transferase</keyword>
<comment type="function">
    <text evidence="9">Involved in the cellular defense against the biological effects of O6-methylguanine (O6-MeG) and O4-methylthymine (O4-MeT) in DNA. Repairs the methylated nucleobase in DNA by stoichiometrically transferring the methyl group to a cysteine residue in the enzyme. This is a suicide reaction: the enzyme is irreversibly inactivated.</text>
</comment>
<proteinExistence type="inferred from homology"/>
<dbReference type="EC" id="2.1.1.63" evidence="9"/>
<dbReference type="PANTHER" id="PTHR10815:SF5">
    <property type="entry name" value="METHYLATED-DNA--PROTEIN-CYSTEINE METHYLTRANSFERASE"/>
    <property type="match status" value="1"/>
</dbReference>
<name>A0A413T1F1_9BACT</name>
<dbReference type="SUPFAM" id="SSF46767">
    <property type="entry name" value="Methylated DNA-protein cysteine methyltransferase, C-terminal domain"/>
    <property type="match status" value="1"/>
</dbReference>
<evidence type="ECO:0000313" key="12">
    <source>
        <dbReference type="EMBL" id="RHA76686.1"/>
    </source>
</evidence>
<dbReference type="InterPro" id="IPR036217">
    <property type="entry name" value="MethylDNA_cys_MeTrfase_DNAb"/>
</dbReference>
<dbReference type="RefSeq" id="WP_022277619.1">
    <property type="nucleotide sequence ID" value="NZ_CABJGD010000009.1"/>
</dbReference>
<evidence type="ECO:0000259" key="11">
    <source>
        <dbReference type="Pfam" id="PF02870"/>
    </source>
</evidence>
<comment type="catalytic activity">
    <reaction evidence="8 9">
        <text>a 6-O-methyl-2'-deoxyguanosine in DNA + L-cysteinyl-[protein] = S-methyl-L-cysteinyl-[protein] + a 2'-deoxyguanosine in DNA</text>
        <dbReference type="Rhea" id="RHEA:24000"/>
        <dbReference type="Rhea" id="RHEA-COMP:10131"/>
        <dbReference type="Rhea" id="RHEA-COMP:10132"/>
        <dbReference type="Rhea" id="RHEA-COMP:11367"/>
        <dbReference type="Rhea" id="RHEA-COMP:11368"/>
        <dbReference type="ChEBI" id="CHEBI:29950"/>
        <dbReference type="ChEBI" id="CHEBI:82612"/>
        <dbReference type="ChEBI" id="CHEBI:85445"/>
        <dbReference type="ChEBI" id="CHEBI:85448"/>
        <dbReference type="EC" id="2.1.1.63"/>
    </reaction>
</comment>